<evidence type="ECO:0000313" key="6">
    <source>
        <dbReference type="EMBL" id="TGZ82953.1"/>
    </source>
</evidence>
<feature type="domain" description="Vps41 beta-propeller" evidence="5">
    <location>
        <begin position="62"/>
        <end position="127"/>
    </location>
</feature>
<dbReference type="InterPro" id="IPR015943">
    <property type="entry name" value="WD40/YVTN_repeat-like_dom_sf"/>
</dbReference>
<dbReference type="Gene3D" id="1.25.40.10">
    <property type="entry name" value="Tetratricopeptide repeat domain"/>
    <property type="match status" value="1"/>
</dbReference>
<dbReference type="CDD" id="cd16448">
    <property type="entry name" value="RING-H2"/>
    <property type="match status" value="1"/>
</dbReference>
<dbReference type="GO" id="GO:0030897">
    <property type="term" value="C:HOPS complex"/>
    <property type="evidence" value="ECO:0007669"/>
    <property type="project" value="TreeGrafter"/>
</dbReference>
<gene>
    <name evidence="6" type="ORF">EX30DRAFT_339204</name>
</gene>
<keyword evidence="2" id="KW-0653">Protein transport</keyword>
<keyword evidence="1" id="KW-0813">Transport</keyword>
<name>A0A4S2N1R7_9PEZI</name>
<dbReference type="Pfam" id="PF23556">
    <property type="entry name" value="TPR_Vps41"/>
    <property type="match status" value="2"/>
</dbReference>
<dbReference type="PANTHER" id="PTHR12616:SF1">
    <property type="entry name" value="VACUOLAR PROTEIN SORTING-ASSOCIATED PROTEIN 41 HOMOLOG"/>
    <property type="match status" value="1"/>
</dbReference>
<dbReference type="Gene3D" id="2.130.10.10">
    <property type="entry name" value="YVTN repeat-like/Quinoprotein amine dehydrogenase"/>
    <property type="match status" value="1"/>
</dbReference>
<dbReference type="Pfam" id="PF23411">
    <property type="entry name" value="Beta-prop_Vps41"/>
    <property type="match status" value="3"/>
</dbReference>
<evidence type="ECO:0000256" key="4">
    <source>
        <dbReference type="SAM" id="MobiDB-lite"/>
    </source>
</evidence>
<dbReference type="InterPro" id="IPR036322">
    <property type="entry name" value="WD40_repeat_dom_sf"/>
</dbReference>
<feature type="repeat" description="CHCR" evidence="3">
    <location>
        <begin position="890"/>
        <end position="1048"/>
    </location>
</feature>
<dbReference type="EMBL" id="ML220114">
    <property type="protein sequence ID" value="TGZ82953.1"/>
    <property type="molecule type" value="Genomic_DNA"/>
</dbReference>
<dbReference type="InterPro" id="IPR000547">
    <property type="entry name" value="Clathrin_H-chain/VPS_repeat"/>
</dbReference>
<evidence type="ECO:0000259" key="5">
    <source>
        <dbReference type="Pfam" id="PF23411"/>
    </source>
</evidence>
<dbReference type="PANTHER" id="PTHR12616">
    <property type="entry name" value="VACUOLAR PROTEIN SORTING VPS41"/>
    <property type="match status" value="1"/>
</dbReference>
<dbReference type="InParanoid" id="A0A4S2N1R7"/>
<feature type="region of interest" description="Disordered" evidence="4">
    <location>
        <begin position="1"/>
        <end position="61"/>
    </location>
</feature>
<feature type="region of interest" description="Disordered" evidence="4">
    <location>
        <begin position="443"/>
        <end position="465"/>
    </location>
</feature>
<dbReference type="GO" id="GO:0006623">
    <property type="term" value="P:protein targeting to vacuole"/>
    <property type="evidence" value="ECO:0007669"/>
    <property type="project" value="InterPro"/>
</dbReference>
<evidence type="ECO:0000256" key="3">
    <source>
        <dbReference type="PROSITE-ProRule" id="PRU01006"/>
    </source>
</evidence>
<dbReference type="FunCoup" id="A0A4S2N1R7">
    <property type="interactions" value="686"/>
</dbReference>
<dbReference type="InterPro" id="IPR045111">
    <property type="entry name" value="Vps41/Vps8"/>
</dbReference>
<feature type="compositionally biased region" description="Acidic residues" evidence="4">
    <location>
        <begin position="41"/>
        <end position="59"/>
    </location>
</feature>
<evidence type="ECO:0000256" key="2">
    <source>
        <dbReference type="ARBA" id="ARBA00022927"/>
    </source>
</evidence>
<feature type="domain" description="Vps41 beta-propeller" evidence="5">
    <location>
        <begin position="183"/>
        <end position="280"/>
    </location>
</feature>
<dbReference type="InterPro" id="IPR057780">
    <property type="entry name" value="Beta-prop_Vps41"/>
</dbReference>
<organism evidence="6 7">
    <name type="scientific">Ascodesmis nigricans</name>
    <dbReference type="NCBI Taxonomy" id="341454"/>
    <lineage>
        <taxon>Eukaryota</taxon>
        <taxon>Fungi</taxon>
        <taxon>Dikarya</taxon>
        <taxon>Ascomycota</taxon>
        <taxon>Pezizomycotina</taxon>
        <taxon>Pezizomycetes</taxon>
        <taxon>Pezizales</taxon>
        <taxon>Ascodesmidaceae</taxon>
        <taxon>Ascodesmis</taxon>
    </lineage>
</organism>
<dbReference type="GO" id="GO:0009267">
    <property type="term" value="P:cellular response to starvation"/>
    <property type="evidence" value="ECO:0007669"/>
    <property type="project" value="TreeGrafter"/>
</dbReference>
<evidence type="ECO:0000256" key="1">
    <source>
        <dbReference type="ARBA" id="ARBA00022448"/>
    </source>
</evidence>
<dbReference type="InterPro" id="IPR011990">
    <property type="entry name" value="TPR-like_helical_dom_sf"/>
</dbReference>
<dbReference type="OrthoDB" id="244107at2759"/>
<feature type="compositionally biased region" description="Low complexity" evidence="4">
    <location>
        <begin position="444"/>
        <end position="453"/>
    </location>
</feature>
<dbReference type="PROSITE" id="PS50236">
    <property type="entry name" value="CHCR"/>
    <property type="match status" value="1"/>
</dbReference>
<evidence type="ECO:0000313" key="7">
    <source>
        <dbReference type="Proteomes" id="UP000298138"/>
    </source>
</evidence>
<dbReference type="GO" id="GO:0016236">
    <property type="term" value="P:macroautophagy"/>
    <property type="evidence" value="ECO:0007669"/>
    <property type="project" value="TreeGrafter"/>
</dbReference>
<dbReference type="Proteomes" id="UP000298138">
    <property type="component" value="Unassembled WGS sequence"/>
</dbReference>
<dbReference type="GO" id="GO:0034058">
    <property type="term" value="P:endosomal vesicle fusion"/>
    <property type="evidence" value="ECO:0007669"/>
    <property type="project" value="TreeGrafter"/>
</dbReference>
<accession>A0A4S2N1R7</accession>
<reference evidence="6 7" key="1">
    <citation type="submission" date="2019-04" db="EMBL/GenBank/DDBJ databases">
        <title>Comparative genomics and transcriptomics to analyze fruiting body development in filamentous ascomycetes.</title>
        <authorList>
            <consortium name="DOE Joint Genome Institute"/>
            <person name="Lutkenhaus R."/>
            <person name="Traeger S."/>
            <person name="Breuer J."/>
            <person name="Kuo A."/>
            <person name="Lipzen A."/>
            <person name="Pangilinan J."/>
            <person name="Dilworth D."/>
            <person name="Sandor L."/>
            <person name="Poggeler S."/>
            <person name="Barry K."/>
            <person name="Grigoriev I.V."/>
            <person name="Nowrousian M."/>
        </authorList>
    </citation>
    <scope>NUCLEOTIDE SEQUENCE [LARGE SCALE GENOMIC DNA]</scope>
    <source>
        <strain evidence="6 7">CBS 389.68</strain>
    </source>
</reference>
<keyword evidence="7" id="KW-1185">Reference proteome</keyword>
<dbReference type="AlphaFoldDB" id="A0A4S2N1R7"/>
<sequence>MSEPAPEEGKLGADMAGSSEAALELSEERVDTVSERSSAAEEQDQENDGEEEDDDDDDEPRLKYTRLTKSLGSVYRNGDAVSCNLVFADRMVIGTHNGNIHILSLPGLTPIRTYKAHSASITSISISPPPPPPTGLPEKQARTLYNDRHISVATSSIDGLVCVVPLIPAAAPGHGKLTTNIPYSKSEVIAKNFKRPVQAVALSPNFRVDRMFLSGGLAGNLVLSTVPAGGGNWMSLGMGGAKDTILHSGEGAISAIAWSKESPRYVAWTNEQGIKIMRTHIVPPSAQKQGSEELAGNPGIAGWIPGLGSNSRPAGEVAWKRISAIEKPANIPEELAALHKPRLEWIDRRTLLTSEPHDNKPGDLNLKEIDWSDKEKLIIGWSGTVWVMDVFEGNSEPGNEYGWAQITHIFQTDCIIAGIHMYTPSLLLLLAYIAAPEQEEIAEESSVAESSQESESHPRTRRARQRALTPELRFVDLDSSEEVSADELMMSRFESLSVGDYHLGVLPATPNIVQQSEESSGMVAALWGAAINPTQLFSGAASVRSFGSGSKNGSIWTSNSGRVAEEESRHWGPDERGTKIYITSPYDVVFATERSPKDHLGWLLEKEKYEEAWHLIDRMPSVVDSDLETSSVYDEEQKTVVTEGYESDSGSSTHTKTVKKYSVADKEKRRIGEQWLQKLINGNEWTQAGKVCEQVLGTSTRWEHWVWIFEAAGRIEEITPYVPKVHLSPPLPSVIYEIVLAHYLRTDKNKFRDLLLDTWKPEGPRTLYDARTIVDAINRTLDHKEGNVKQGDNNWTILLECLAALYMVLNEPRNALRQYILLKDAEETFHLIREHRLVDAVSNDVASLVLLRLTNDNIENSPISELESLTTEALDLLVDEASKGIISPQKVVDQLSSDSVPLGRLFLFFYLRRLWTREHQHDIQQPTAAGSADTTTAIGSDEGALADFGDLIVSLFAKYDRSLLMRFLRTSHSYSLQTASTVCEKLQYIPELVYLLSKTGQTKRALFLIIDKLGDVSQAIEFAKTQDDPDLWNDLLDYSMDKPRFIRGLLENVGTAIDPITLIRRIPKGLEIEGLKQALGKILKEYGVQWSICDGVAKALKSEVSRGMSELRRGQRRGVKIEIAKQPDPEVPGAFPIEKELMGEKESVEHSSQYCGICQKLFYGIERTPIIAFACTHVFHLSCIAPDAKTRQNDDYDTPQNSHFQRSVSVKVTYAALLRDHLKAGCITCKRRKEAEIVV</sequence>
<dbReference type="SUPFAM" id="SSF57850">
    <property type="entry name" value="RING/U-box"/>
    <property type="match status" value="1"/>
</dbReference>
<proteinExistence type="predicted"/>
<protein>
    <recommendedName>
        <fullName evidence="5">Vps41 beta-propeller domain-containing protein</fullName>
    </recommendedName>
</protein>
<dbReference type="SUPFAM" id="SSF50978">
    <property type="entry name" value="WD40 repeat-like"/>
    <property type="match status" value="1"/>
</dbReference>
<dbReference type="STRING" id="341454.A0A4S2N1R7"/>
<feature type="domain" description="Vps41 beta-propeller" evidence="5">
    <location>
        <begin position="354"/>
        <end position="507"/>
    </location>
</feature>
<dbReference type="GO" id="GO:0005770">
    <property type="term" value="C:late endosome"/>
    <property type="evidence" value="ECO:0007669"/>
    <property type="project" value="TreeGrafter"/>
</dbReference>